<reference evidence="11" key="1">
    <citation type="journal article" date="2023" name="Mol. Phylogenet. Evol.">
        <title>Genome-scale phylogeny and comparative genomics of the fungal order Sordariales.</title>
        <authorList>
            <person name="Hensen N."/>
            <person name="Bonometti L."/>
            <person name="Westerberg I."/>
            <person name="Brannstrom I.O."/>
            <person name="Guillou S."/>
            <person name="Cros-Aarteil S."/>
            <person name="Calhoun S."/>
            <person name="Haridas S."/>
            <person name="Kuo A."/>
            <person name="Mondo S."/>
            <person name="Pangilinan J."/>
            <person name="Riley R."/>
            <person name="LaButti K."/>
            <person name="Andreopoulos B."/>
            <person name="Lipzen A."/>
            <person name="Chen C."/>
            <person name="Yan M."/>
            <person name="Daum C."/>
            <person name="Ng V."/>
            <person name="Clum A."/>
            <person name="Steindorff A."/>
            <person name="Ohm R.A."/>
            <person name="Martin F."/>
            <person name="Silar P."/>
            <person name="Natvig D.O."/>
            <person name="Lalanne C."/>
            <person name="Gautier V."/>
            <person name="Ament-Velasquez S.L."/>
            <person name="Kruys A."/>
            <person name="Hutchinson M.I."/>
            <person name="Powell A.J."/>
            <person name="Barry K."/>
            <person name="Miller A.N."/>
            <person name="Grigoriev I.V."/>
            <person name="Debuchy R."/>
            <person name="Gladieux P."/>
            <person name="Hiltunen Thoren M."/>
            <person name="Johannesson H."/>
        </authorList>
    </citation>
    <scope>NUCLEOTIDE SEQUENCE</scope>
    <source>
        <strain evidence="11">CBS 508.74</strain>
    </source>
</reference>
<dbReference type="InterPro" id="IPR007867">
    <property type="entry name" value="GMC_OxRtase_C"/>
</dbReference>
<feature type="region of interest" description="Disordered" evidence="8">
    <location>
        <begin position="1"/>
        <end position="71"/>
    </location>
</feature>
<feature type="binding site" evidence="6">
    <location>
        <position position="320"/>
    </location>
    <ligand>
        <name>FAD</name>
        <dbReference type="ChEBI" id="CHEBI:57692"/>
    </ligand>
</feature>
<dbReference type="EMBL" id="MU853359">
    <property type="protein sequence ID" value="KAK4108884.1"/>
    <property type="molecule type" value="Genomic_DNA"/>
</dbReference>
<feature type="domain" description="Glucose-methanol-choline oxidoreductase N-terminal" evidence="10">
    <location>
        <begin position="362"/>
        <end position="376"/>
    </location>
</feature>
<evidence type="ECO:0000256" key="6">
    <source>
        <dbReference type="PIRSR" id="PIRSR000137-2"/>
    </source>
</evidence>
<feature type="binding site" evidence="6">
    <location>
        <begin position="623"/>
        <end position="624"/>
    </location>
    <ligand>
        <name>FAD</name>
        <dbReference type="ChEBI" id="CHEBI:57692"/>
    </ligand>
</feature>
<dbReference type="Pfam" id="PF05199">
    <property type="entry name" value="GMC_oxred_C"/>
    <property type="match status" value="1"/>
</dbReference>
<evidence type="ECO:0000313" key="12">
    <source>
        <dbReference type="Proteomes" id="UP001302812"/>
    </source>
</evidence>
<dbReference type="GeneID" id="89941170"/>
<feature type="compositionally biased region" description="Polar residues" evidence="8">
    <location>
        <begin position="45"/>
        <end position="60"/>
    </location>
</feature>
<dbReference type="GO" id="GO:0050660">
    <property type="term" value="F:flavin adenine dinucleotide binding"/>
    <property type="evidence" value="ECO:0007669"/>
    <property type="project" value="InterPro"/>
</dbReference>
<evidence type="ECO:0000256" key="7">
    <source>
        <dbReference type="RuleBase" id="RU003968"/>
    </source>
</evidence>
<evidence type="ECO:0000256" key="3">
    <source>
        <dbReference type="ARBA" id="ARBA00022630"/>
    </source>
</evidence>
<dbReference type="Pfam" id="PF00732">
    <property type="entry name" value="GMC_oxred_N"/>
    <property type="match status" value="1"/>
</dbReference>
<dbReference type="InterPro" id="IPR000172">
    <property type="entry name" value="GMC_OxRdtase_N"/>
</dbReference>
<proteinExistence type="inferred from homology"/>
<comment type="similarity">
    <text evidence="2 7">Belongs to the GMC oxidoreductase family.</text>
</comment>
<organism evidence="11 12">
    <name type="scientific">Canariomyces notabilis</name>
    <dbReference type="NCBI Taxonomy" id="2074819"/>
    <lineage>
        <taxon>Eukaryota</taxon>
        <taxon>Fungi</taxon>
        <taxon>Dikarya</taxon>
        <taxon>Ascomycota</taxon>
        <taxon>Pezizomycotina</taxon>
        <taxon>Sordariomycetes</taxon>
        <taxon>Sordariomycetidae</taxon>
        <taxon>Sordariales</taxon>
        <taxon>Chaetomiaceae</taxon>
        <taxon>Canariomyces</taxon>
    </lineage>
</organism>
<dbReference type="InterPro" id="IPR012132">
    <property type="entry name" value="GMC_OxRdtase"/>
</dbReference>
<dbReference type="Proteomes" id="UP001302812">
    <property type="component" value="Unassembled WGS sequence"/>
</dbReference>
<dbReference type="PROSITE" id="PS00624">
    <property type="entry name" value="GMC_OXRED_2"/>
    <property type="match status" value="1"/>
</dbReference>
<dbReference type="SUPFAM" id="SSF54373">
    <property type="entry name" value="FAD-linked reductases, C-terminal domain"/>
    <property type="match status" value="1"/>
</dbReference>
<feature type="binding site" evidence="6">
    <location>
        <begin position="176"/>
        <end position="179"/>
    </location>
    <ligand>
        <name>FAD</name>
        <dbReference type="ChEBI" id="CHEBI:57692"/>
    </ligand>
</feature>
<comment type="cofactor">
    <cofactor evidence="1 6">
        <name>FAD</name>
        <dbReference type="ChEBI" id="CHEBI:57692"/>
    </cofactor>
</comment>
<dbReference type="Gene3D" id="3.50.50.60">
    <property type="entry name" value="FAD/NAD(P)-binding domain"/>
    <property type="match status" value="1"/>
</dbReference>
<dbReference type="GO" id="GO:0016614">
    <property type="term" value="F:oxidoreductase activity, acting on CH-OH group of donors"/>
    <property type="evidence" value="ECO:0007669"/>
    <property type="project" value="InterPro"/>
</dbReference>
<evidence type="ECO:0000259" key="9">
    <source>
        <dbReference type="PROSITE" id="PS00623"/>
    </source>
</evidence>
<keyword evidence="12" id="KW-1185">Reference proteome</keyword>
<accession>A0AAN6T9D4</accession>
<reference evidence="11" key="2">
    <citation type="submission" date="2023-05" db="EMBL/GenBank/DDBJ databases">
        <authorList>
            <consortium name="Lawrence Berkeley National Laboratory"/>
            <person name="Steindorff A."/>
            <person name="Hensen N."/>
            <person name="Bonometti L."/>
            <person name="Westerberg I."/>
            <person name="Brannstrom I.O."/>
            <person name="Guillou S."/>
            <person name="Cros-Aarteil S."/>
            <person name="Calhoun S."/>
            <person name="Haridas S."/>
            <person name="Kuo A."/>
            <person name="Mondo S."/>
            <person name="Pangilinan J."/>
            <person name="Riley R."/>
            <person name="Labutti K."/>
            <person name="Andreopoulos B."/>
            <person name="Lipzen A."/>
            <person name="Chen C."/>
            <person name="Yanf M."/>
            <person name="Daum C."/>
            <person name="Ng V."/>
            <person name="Clum A."/>
            <person name="Ohm R."/>
            <person name="Martin F."/>
            <person name="Silar P."/>
            <person name="Natvig D."/>
            <person name="Lalanne C."/>
            <person name="Gautier V."/>
            <person name="Ament-Velasquez S.L."/>
            <person name="Kruys A."/>
            <person name="Hutchinson M.I."/>
            <person name="Powell A.J."/>
            <person name="Barry K."/>
            <person name="Miller A.N."/>
            <person name="Grigoriev I.V."/>
            <person name="Debuchy R."/>
            <person name="Gladieux P."/>
            <person name="Thoren M.H."/>
            <person name="Johannesson H."/>
        </authorList>
    </citation>
    <scope>NUCLEOTIDE SEQUENCE</scope>
    <source>
        <strain evidence="11">CBS 508.74</strain>
    </source>
</reference>
<dbReference type="PROSITE" id="PS00623">
    <property type="entry name" value="GMC_OXRED_1"/>
    <property type="match status" value="1"/>
</dbReference>
<dbReference type="PIRSF" id="PIRSF000137">
    <property type="entry name" value="Alcohol_oxidase"/>
    <property type="match status" value="1"/>
</dbReference>
<evidence type="ECO:0000256" key="8">
    <source>
        <dbReference type="SAM" id="MobiDB-lite"/>
    </source>
</evidence>
<sequence>MAGYRAASSCPERTERPITSSSGPPKKQAKPTPFEQVLMNGFDAPSSSLYHRQETASSRQGPRPPAVNATVNSTTGYMHSITAVVCCRVMRPDGTGRQAGLVVAARLSENPHVRVLVLEAGEDHSADPRVQIPALYKALERTDADWGFSTEPQPQLNGRKVPVNQGKALGGSSSINAHVFVPPAKCLVDAWDQLGNPGWNWNALRPYFARAYTSPQVDKSLERVMGISEWTSRDNETASGPIQTSFPGPASHPIREAWAETFKISGLAMAHDPFFESSVGAFSCLASIDPAKKERSYATTAYYHPIKNRDNLQVLTGACVLKIDFDKASPSVPKIRATSVQYVKDGEFKTVAAAKEVVIAAGAFQSPKVLELSGIGDAQLLAKHGIDVVQNLPGVGENLNDHLVTSIGYQARDDLETLDALARQEPEAIGQAMQEYQSSRSGPLTSVGVYTYAYLPLPVEGQHRLRELLDSNRPDESQPLARALHNIAERMLLDSKAPSGAYLSLMAQTAPPVEPGSGSPTGPVPGKFVSIGAMLSHPLSRGSVHIQSSNPFVDPVIDPRYLSNPIDEEVLAHHLLHIETIVASSPPLARLLHQPLTRRDPASHLVDLDTAKKYLRTTGTSMWHPAGSCAMLPRELGGVVDAKLRVYGVENVRVVDSSAIPMVSTANLQATVYAFAERAADLIKETW</sequence>
<dbReference type="PANTHER" id="PTHR11552:SF201">
    <property type="entry name" value="GLUCOSE-METHANOL-CHOLINE OXIDOREDUCTASE N-TERMINAL DOMAIN-CONTAINING PROTEIN"/>
    <property type="match status" value="1"/>
</dbReference>
<dbReference type="Gene3D" id="3.30.560.10">
    <property type="entry name" value="Glucose Oxidase, domain 3"/>
    <property type="match status" value="1"/>
</dbReference>
<comment type="caution">
    <text evidence="11">The sequence shown here is derived from an EMBL/GenBank/DDBJ whole genome shotgun (WGS) entry which is preliminary data.</text>
</comment>
<keyword evidence="5" id="KW-0560">Oxidoreductase</keyword>
<dbReference type="PANTHER" id="PTHR11552">
    <property type="entry name" value="GLUCOSE-METHANOL-CHOLINE GMC OXIDOREDUCTASE"/>
    <property type="match status" value="1"/>
</dbReference>
<keyword evidence="4 6" id="KW-0274">FAD</keyword>
<evidence type="ECO:0000256" key="4">
    <source>
        <dbReference type="ARBA" id="ARBA00022827"/>
    </source>
</evidence>
<keyword evidence="3 7" id="KW-0285">Flavoprotein</keyword>
<dbReference type="AlphaFoldDB" id="A0AAN6T9D4"/>
<dbReference type="SUPFAM" id="SSF51905">
    <property type="entry name" value="FAD/NAD(P)-binding domain"/>
    <property type="match status" value="1"/>
</dbReference>
<name>A0AAN6T9D4_9PEZI</name>
<feature type="domain" description="Glucose-methanol-choline oxidoreductase N-terminal" evidence="9">
    <location>
        <begin position="166"/>
        <end position="189"/>
    </location>
</feature>
<dbReference type="InterPro" id="IPR036188">
    <property type="entry name" value="FAD/NAD-bd_sf"/>
</dbReference>
<evidence type="ECO:0000256" key="2">
    <source>
        <dbReference type="ARBA" id="ARBA00010790"/>
    </source>
</evidence>
<evidence type="ECO:0000256" key="1">
    <source>
        <dbReference type="ARBA" id="ARBA00001974"/>
    </source>
</evidence>
<evidence type="ECO:0000259" key="10">
    <source>
        <dbReference type="PROSITE" id="PS00624"/>
    </source>
</evidence>
<gene>
    <name evidence="11" type="ORF">N656DRAFT_792138</name>
</gene>
<evidence type="ECO:0000256" key="5">
    <source>
        <dbReference type="ARBA" id="ARBA00023002"/>
    </source>
</evidence>
<protein>
    <submittedName>
        <fullName evidence="11">GMC oxidoreductase</fullName>
    </submittedName>
</protein>
<evidence type="ECO:0000313" key="11">
    <source>
        <dbReference type="EMBL" id="KAK4108884.1"/>
    </source>
</evidence>
<dbReference type="RefSeq" id="XP_064666454.1">
    <property type="nucleotide sequence ID" value="XM_064817045.1"/>
</dbReference>